<dbReference type="EMBL" id="LVYI01000006">
    <property type="protein sequence ID" value="OAP58413.1"/>
    <property type="molecule type" value="Genomic_DNA"/>
</dbReference>
<dbReference type="RefSeq" id="XP_018691780.1">
    <property type="nucleotide sequence ID" value="XM_018839012.1"/>
</dbReference>
<evidence type="ECO:0000313" key="2">
    <source>
        <dbReference type="EMBL" id="OAP58413.1"/>
    </source>
</evidence>
<name>A0A178ZGU9_9EURO</name>
<gene>
    <name evidence="2" type="ORF">AYL99_07503</name>
</gene>
<feature type="signal peptide" evidence="1">
    <location>
        <begin position="1"/>
        <end position="23"/>
    </location>
</feature>
<sequence>MQSHPAFLLVLVACLARALTVFAAPTPNETPSGVSSCSGYTDTFDEDGYVLVPQLNPVGTYHGVTYTGFVGASKGLVTGNVGGVVPVSSPNVAVGSITDVLVYFGQLTLQPFGTITAAPSGSFDLVDAWMGCFQQQVSANLPGLALGCTVTVTATDQDGNQIPETTLSYDPPDPLNAAMVLVTFPSTFRNLHSVTFGIATSTLLTATTNLALDNVTHCNYP</sequence>
<evidence type="ECO:0008006" key="4">
    <source>
        <dbReference type="Google" id="ProtNLM"/>
    </source>
</evidence>
<keyword evidence="3" id="KW-1185">Reference proteome</keyword>
<keyword evidence="1" id="KW-0732">Signal</keyword>
<accession>A0A178ZGU9</accession>
<dbReference type="STRING" id="1367422.A0A178ZGU9"/>
<dbReference type="OrthoDB" id="4820608at2759"/>
<organism evidence="2 3">
    <name type="scientific">Fonsecaea erecta</name>
    <dbReference type="NCBI Taxonomy" id="1367422"/>
    <lineage>
        <taxon>Eukaryota</taxon>
        <taxon>Fungi</taxon>
        <taxon>Dikarya</taxon>
        <taxon>Ascomycota</taxon>
        <taxon>Pezizomycotina</taxon>
        <taxon>Eurotiomycetes</taxon>
        <taxon>Chaetothyriomycetidae</taxon>
        <taxon>Chaetothyriales</taxon>
        <taxon>Herpotrichiellaceae</taxon>
        <taxon>Fonsecaea</taxon>
    </lineage>
</organism>
<evidence type="ECO:0000313" key="3">
    <source>
        <dbReference type="Proteomes" id="UP000078343"/>
    </source>
</evidence>
<reference evidence="2 3" key="1">
    <citation type="submission" date="2016-04" db="EMBL/GenBank/DDBJ databases">
        <title>Draft genome of Fonsecaea erecta CBS 125763.</title>
        <authorList>
            <person name="Weiss V.A."/>
            <person name="Vicente V.A."/>
            <person name="Raittz R.T."/>
            <person name="Moreno L.F."/>
            <person name="De Souza E.M."/>
            <person name="Pedrosa F.O."/>
            <person name="Steffens M.B."/>
            <person name="Faoro H."/>
            <person name="Tadra-Sfeir M.Z."/>
            <person name="Najafzadeh M.J."/>
            <person name="Felipe M.S."/>
            <person name="Teixeira M."/>
            <person name="Sun J."/>
            <person name="Xi L."/>
            <person name="Gomes R."/>
            <person name="De Azevedo C.M."/>
            <person name="Salgado C.G."/>
            <person name="Da Silva M.B."/>
            <person name="Nascimento M.F."/>
            <person name="Queiroz-Telles F."/>
            <person name="Attili D.S."/>
            <person name="Gorbushina A."/>
        </authorList>
    </citation>
    <scope>NUCLEOTIDE SEQUENCE [LARGE SCALE GENOMIC DNA]</scope>
    <source>
        <strain evidence="2 3">CBS 125763</strain>
    </source>
</reference>
<dbReference type="Proteomes" id="UP000078343">
    <property type="component" value="Unassembled WGS sequence"/>
</dbReference>
<proteinExistence type="predicted"/>
<feature type="chain" id="PRO_5008098526" description="Secreted protein" evidence="1">
    <location>
        <begin position="24"/>
        <end position="221"/>
    </location>
</feature>
<protein>
    <recommendedName>
        <fullName evidence="4">Secreted protein</fullName>
    </recommendedName>
</protein>
<evidence type="ECO:0000256" key="1">
    <source>
        <dbReference type="SAM" id="SignalP"/>
    </source>
</evidence>
<dbReference type="GeneID" id="30011671"/>
<dbReference type="AlphaFoldDB" id="A0A178ZGU9"/>
<comment type="caution">
    <text evidence="2">The sequence shown here is derived from an EMBL/GenBank/DDBJ whole genome shotgun (WGS) entry which is preliminary data.</text>
</comment>